<dbReference type="Gene3D" id="3.20.20.210">
    <property type="match status" value="1"/>
</dbReference>
<keyword evidence="4" id="KW-1185">Reference proteome</keyword>
<evidence type="ECO:0000313" key="3">
    <source>
        <dbReference type="EMBL" id="MBS2961805.1"/>
    </source>
</evidence>
<proteinExistence type="predicted"/>
<dbReference type="AlphaFoldDB" id="A0A8J7WJ04"/>
<dbReference type="GO" id="GO:0009086">
    <property type="term" value="P:methionine biosynthetic process"/>
    <property type="evidence" value="ECO:0007669"/>
    <property type="project" value="InterPro"/>
</dbReference>
<evidence type="ECO:0000313" key="4">
    <source>
        <dbReference type="Proteomes" id="UP000677913"/>
    </source>
</evidence>
<comment type="caution">
    <text evidence="3">The sequence shown here is derived from an EMBL/GenBank/DDBJ whole genome shotgun (WGS) entry which is preliminary data.</text>
</comment>
<accession>A0A8J7WJ04</accession>
<dbReference type="GO" id="GO:0008270">
    <property type="term" value="F:zinc ion binding"/>
    <property type="evidence" value="ECO:0007669"/>
    <property type="project" value="InterPro"/>
</dbReference>
<feature type="domain" description="Cobalamin-independent methionine synthase MetE C-terminal/archaeal" evidence="2">
    <location>
        <begin position="134"/>
        <end position="349"/>
    </location>
</feature>
<dbReference type="InterPro" id="IPR038071">
    <property type="entry name" value="UROD/MetE-like_sf"/>
</dbReference>
<feature type="region of interest" description="Disordered" evidence="1">
    <location>
        <begin position="1"/>
        <end position="32"/>
    </location>
</feature>
<dbReference type="SUPFAM" id="SSF51726">
    <property type="entry name" value="UROD/MetE-like"/>
    <property type="match status" value="1"/>
</dbReference>
<dbReference type="Pfam" id="PF01717">
    <property type="entry name" value="Meth_synt_2"/>
    <property type="match status" value="1"/>
</dbReference>
<protein>
    <submittedName>
        <fullName evidence="3">Methionine synthase</fullName>
    </submittedName>
</protein>
<dbReference type="GO" id="GO:0003871">
    <property type="term" value="F:5-methyltetrahydropteroyltriglutamate-homocysteine S-methyltransferase activity"/>
    <property type="evidence" value="ECO:0007669"/>
    <property type="project" value="InterPro"/>
</dbReference>
<evidence type="ECO:0000259" key="2">
    <source>
        <dbReference type="Pfam" id="PF01717"/>
    </source>
</evidence>
<dbReference type="InterPro" id="IPR002629">
    <property type="entry name" value="Met_Synth_C/arc"/>
</dbReference>
<name>A0A8J7WJ04_9ACTN</name>
<sequence length="355" mass="37123">MTTAAADSDPRRAPEPPPAPAATGVGSLPGDDMAESIRMVMGELGEPPGVPFLPELPQRGVGADMIGRGAALLVDLYAEVQPSGWRIVDRPGRDHGRARSHLSADLDLLEEYTQGYVGPLKIQVAGPWTMAAAVELPHGDKMLADTGAVRDVAASLAEGLRLHAQDLRKRVPGAQLVIQLDEPSLPGVLKGSVRTASGFGALRAVEENVVRDLLRSVIDGVKAGGPADSAIPVIVHCCAPDVPFGTLHRAGAAGISFDMSLLSGRHDEALGELIEAGVLLLAGVVPSTEPATPGPAVSELRDRVLRLRRLGFSWPQVAEAVIVTPSCGLSGASPGWARRALRLCRDTARALEEVD</sequence>
<organism evidence="3 4">
    <name type="scientific">Actinocrinis puniceicyclus</name>
    <dbReference type="NCBI Taxonomy" id="977794"/>
    <lineage>
        <taxon>Bacteria</taxon>
        <taxon>Bacillati</taxon>
        <taxon>Actinomycetota</taxon>
        <taxon>Actinomycetes</taxon>
        <taxon>Catenulisporales</taxon>
        <taxon>Actinospicaceae</taxon>
        <taxon>Actinocrinis</taxon>
    </lineage>
</organism>
<gene>
    <name evidence="3" type="ORF">KGA66_02005</name>
</gene>
<evidence type="ECO:0000256" key="1">
    <source>
        <dbReference type="SAM" id="MobiDB-lite"/>
    </source>
</evidence>
<dbReference type="CDD" id="cd03310">
    <property type="entry name" value="CIMS_like"/>
    <property type="match status" value="1"/>
</dbReference>
<dbReference type="EMBL" id="JAGSXH010000004">
    <property type="protein sequence ID" value="MBS2961805.1"/>
    <property type="molecule type" value="Genomic_DNA"/>
</dbReference>
<dbReference type="Proteomes" id="UP000677913">
    <property type="component" value="Unassembled WGS sequence"/>
</dbReference>
<reference evidence="3" key="1">
    <citation type="submission" date="2021-04" db="EMBL/GenBank/DDBJ databases">
        <title>Genome based classification of Actinospica acidithermotolerans sp. nov., an actinobacterium isolated from an Indonesian hot spring.</title>
        <authorList>
            <person name="Kusuma A.B."/>
            <person name="Putra K.E."/>
            <person name="Nafisah S."/>
            <person name="Loh J."/>
            <person name="Nouioui I."/>
            <person name="Goodfellow M."/>
        </authorList>
    </citation>
    <scope>NUCLEOTIDE SEQUENCE</scope>
    <source>
        <strain evidence="3">DSM 45618</strain>
    </source>
</reference>